<dbReference type="NCBIfam" id="NF002386">
    <property type="entry name" value="PRK01402.1"/>
    <property type="match status" value="1"/>
</dbReference>
<evidence type="ECO:0000256" key="1">
    <source>
        <dbReference type="ARBA" id="ARBA00022490"/>
    </source>
</evidence>
<dbReference type="PANTHER" id="PTHR30111:SF1">
    <property type="entry name" value="33 KDA CHAPERONIN"/>
    <property type="match status" value="1"/>
</dbReference>
<dbReference type="SUPFAM" id="SSF64397">
    <property type="entry name" value="Hsp33 domain"/>
    <property type="match status" value="1"/>
</dbReference>
<reference evidence="7 8" key="1">
    <citation type="submission" date="2019-02" db="EMBL/GenBank/DDBJ databases">
        <title>Hansschlegelia quercus sp. nov., a novel methylotrophic bacterium from buds of oak (Quercus robur L.).</title>
        <authorList>
            <person name="Agafonova N.V."/>
            <person name="Kaparullina E.N."/>
            <person name="Grouzdev D.S."/>
            <person name="Doronina N.V."/>
        </authorList>
    </citation>
    <scope>NUCLEOTIDE SEQUENCE [LARGE SCALE GENOMIC DNA]</scope>
    <source>
        <strain evidence="7 8">Dub</strain>
    </source>
</reference>
<evidence type="ECO:0000256" key="3">
    <source>
        <dbReference type="ARBA" id="ARBA00023157"/>
    </source>
</evidence>
<evidence type="ECO:0000256" key="6">
    <source>
        <dbReference type="SAM" id="MobiDB-lite"/>
    </source>
</evidence>
<dbReference type="PIRSF" id="PIRSF005261">
    <property type="entry name" value="Heat_shock_Hsp33"/>
    <property type="match status" value="1"/>
</dbReference>
<evidence type="ECO:0000313" key="8">
    <source>
        <dbReference type="Proteomes" id="UP000291613"/>
    </source>
</evidence>
<comment type="caution">
    <text evidence="7">The sequence shown here is derived from an EMBL/GenBank/DDBJ whole genome shotgun (WGS) entry which is preliminary data.</text>
</comment>
<sequence>MMTDISSSSLREDGDDRVLPFQIEALDVRGRVVRLGPSIDRVIERHAYPPAVSKLLGEAVALTVLLGSSLKIDGRFQLQTRSDGPVGMLVVDFEAPDRVRACARFDESRLYDVRGTGALLGHGHMALTIDQGPEMSRYQGVVALDGGSLEDAAHAYFRQSEQIPTKVRLAVAETLAPGAAHSWRAGGLLVQFLPEAPDRMRMPDLDPGDAPAGLEMPEGEEDDAWVEAQSLVGTVEDHELIDPTLEPERLLIRLFNERDIRVFESRAVREACRCSRERVLGMLKSFSPEERRDMRADDGSIEVTCDFCSTRYAFSVEEATAIDAEDEEDGETRQAGPAA</sequence>
<evidence type="ECO:0000256" key="2">
    <source>
        <dbReference type="ARBA" id="ARBA00022833"/>
    </source>
</evidence>
<protein>
    <submittedName>
        <fullName evidence="7">Hsp33 family molecular chaperone</fullName>
    </submittedName>
</protein>
<organism evidence="7 8">
    <name type="scientific">Hansschlegelia quercus</name>
    <dbReference type="NCBI Taxonomy" id="2528245"/>
    <lineage>
        <taxon>Bacteria</taxon>
        <taxon>Pseudomonadati</taxon>
        <taxon>Pseudomonadota</taxon>
        <taxon>Alphaproteobacteria</taxon>
        <taxon>Hyphomicrobiales</taxon>
        <taxon>Methylopilaceae</taxon>
        <taxon>Hansschlegelia</taxon>
    </lineage>
</organism>
<evidence type="ECO:0000256" key="4">
    <source>
        <dbReference type="ARBA" id="ARBA00023186"/>
    </source>
</evidence>
<dbReference type="GO" id="GO:0042026">
    <property type="term" value="P:protein refolding"/>
    <property type="evidence" value="ECO:0007669"/>
    <property type="project" value="TreeGrafter"/>
</dbReference>
<evidence type="ECO:0000313" key="7">
    <source>
        <dbReference type="EMBL" id="TBN53914.1"/>
    </source>
</evidence>
<proteinExistence type="predicted"/>
<keyword evidence="2" id="KW-0862">Zinc</keyword>
<keyword evidence="8" id="KW-1185">Reference proteome</keyword>
<dbReference type="AlphaFoldDB" id="A0A4Q9GMH7"/>
<dbReference type="GO" id="GO:0051082">
    <property type="term" value="F:unfolded protein binding"/>
    <property type="evidence" value="ECO:0007669"/>
    <property type="project" value="InterPro"/>
</dbReference>
<dbReference type="GO" id="GO:0044183">
    <property type="term" value="F:protein folding chaperone"/>
    <property type="evidence" value="ECO:0007669"/>
    <property type="project" value="TreeGrafter"/>
</dbReference>
<feature type="region of interest" description="Disordered" evidence="6">
    <location>
        <begin position="319"/>
        <end position="339"/>
    </location>
</feature>
<dbReference type="OrthoDB" id="9793753at2"/>
<dbReference type="InterPro" id="IPR023212">
    <property type="entry name" value="Hsp33_helix_hairpin_bin_dom_sf"/>
</dbReference>
<dbReference type="InterPro" id="IPR016153">
    <property type="entry name" value="Heat_shock_Hsp33_N"/>
</dbReference>
<dbReference type="Pfam" id="PF01430">
    <property type="entry name" value="HSP33"/>
    <property type="match status" value="1"/>
</dbReference>
<dbReference type="GO" id="GO:0005737">
    <property type="term" value="C:cytoplasm"/>
    <property type="evidence" value="ECO:0007669"/>
    <property type="project" value="InterPro"/>
</dbReference>
<dbReference type="InterPro" id="IPR000397">
    <property type="entry name" value="Heat_shock_Hsp33"/>
</dbReference>
<dbReference type="Proteomes" id="UP000291613">
    <property type="component" value="Unassembled WGS sequence"/>
</dbReference>
<gene>
    <name evidence="7" type="ORF">EYR15_09020</name>
</gene>
<dbReference type="Gene3D" id="3.55.30.10">
    <property type="entry name" value="Hsp33 domain"/>
    <property type="match status" value="1"/>
</dbReference>
<keyword evidence="5" id="KW-0676">Redox-active center</keyword>
<dbReference type="Gene3D" id="1.10.287.480">
    <property type="entry name" value="helix hairpin bin"/>
    <property type="match status" value="1"/>
</dbReference>
<dbReference type="InterPro" id="IPR016154">
    <property type="entry name" value="Heat_shock_Hsp33_C"/>
</dbReference>
<keyword evidence="3" id="KW-1015">Disulfide bond</keyword>
<dbReference type="PANTHER" id="PTHR30111">
    <property type="entry name" value="33 KDA CHAPERONIN"/>
    <property type="match status" value="1"/>
</dbReference>
<dbReference type="CDD" id="cd00498">
    <property type="entry name" value="Hsp33"/>
    <property type="match status" value="1"/>
</dbReference>
<dbReference type="EMBL" id="SIUB01000003">
    <property type="protein sequence ID" value="TBN53914.1"/>
    <property type="molecule type" value="Genomic_DNA"/>
</dbReference>
<dbReference type="Gene3D" id="3.90.1280.10">
    <property type="entry name" value="HSP33 redox switch-like"/>
    <property type="match status" value="1"/>
</dbReference>
<dbReference type="SUPFAM" id="SSF118352">
    <property type="entry name" value="HSP33 redox switch-like"/>
    <property type="match status" value="1"/>
</dbReference>
<name>A0A4Q9GMH7_9HYPH</name>
<keyword evidence="1" id="KW-0963">Cytoplasm</keyword>
<accession>A0A4Q9GMH7</accession>
<keyword evidence="4" id="KW-0143">Chaperone</keyword>
<evidence type="ECO:0000256" key="5">
    <source>
        <dbReference type="ARBA" id="ARBA00023284"/>
    </source>
</evidence>